<evidence type="ECO:0000313" key="4">
    <source>
        <dbReference type="EMBL" id="MCH6159375.1"/>
    </source>
</evidence>
<dbReference type="InterPro" id="IPR002347">
    <property type="entry name" value="SDR_fam"/>
</dbReference>
<accession>A0ABS9SSW2</accession>
<comment type="caution">
    <text evidence="4">The sequence shown here is derived from an EMBL/GenBank/DDBJ whole genome shotgun (WGS) entry which is preliminary data.</text>
</comment>
<proteinExistence type="inferred from homology"/>
<keyword evidence="5" id="KW-1185">Reference proteome</keyword>
<dbReference type="EMBL" id="JAKWJU010000002">
    <property type="protein sequence ID" value="MCH6159375.1"/>
    <property type="molecule type" value="Genomic_DNA"/>
</dbReference>
<protein>
    <submittedName>
        <fullName evidence="4">SDR family NAD(P)-dependent oxidoreductase</fullName>
    </submittedName>
</protein>
<dbReference type="NCBIfam" id="NF004845">
    <property type="entry name" value="PRK06196.1"/>
    <property type="match status" value="1"/>
</dbReference>
<sequence>MTRSASSPASSDSSAPTPQRGIGSGFGARTTASEVLRGIDLTGRLALVTGGYSGLGLETTRALAAAGADVVVPARRPEAARKALEGISRVETDVLDLADLDSVRSFAERFLATERGIDIMIDSAAIMACPETRVGPGWEAQFATNHLGHFALVNRLWPALVRGGGARVVSVSSRGHHRSAIRWDDVHFEHGYDKWQAYGQAKTANALFAVQLDALGRESGVRAFSLHPGGILTPLQRHLHTEEMVEAGWIDEDGNPLQPSFKSPEEGAATQVWAATSPQLDGLGGVYCEDCDIAPVAPGDQTSVTTPGSASGVREYATDPQEAARLWALSAELTGVDAFSEAAGAGGR</sequence>
<reference evidence="4" key="1">
    <citation type="submission" date="2022-03" db="EMBL/GenBank/DDBJ databases">
        <authorList>
            <person name="Santos J.D.N."/>
            <person name="Kallscheuer N."/>
            <person name="Jogler C."/>
            <person name="Lage O.M."/>
        </authorList>
    </citation>
    <scope>NUCLEOTIDE SEQUENCE</scope>
    <source>
        <strain evidence="4">M600PL45_2</strain>
    </source>
</reference>
<organism evidence="4 5">
    <name type="scientific">Streptomyces marispadix</name>
    <dbReference type="NCBI Taxonomy" id="2922868"/>
    <lineage>
        <taxon>Bacteria</taxon>
        <taxon>Bacillati</taxon>
        <taxon>Actinomycetota</taxon>
        <taxon>Actinomycetes</taxon>
        <taxon>Kitasatosporales</taxon>
        <taxon>Streptomycetaceae</taxon>
        <taxon>Streptomyces</taxon>
    </lineage>
</organism>
<dbReference type="Pfam" id="PF00106">
    <property type="entry name" value="adh_short"/>
    <property type="match status" value="1"/>
</dbReference>
<dbReference type="PRINTS" id="PR00081">
    <property type="entry name" value="GDHRDH"/>
</dbReference>
<dbReference type="InterPro" id="IPR036291">
    <property type="entry name" value="NAD(P)-bd_dom_sf"/>
</dbReference>
<dbReference type="PANTHER" id="PTHR24320:SF148">
    <property type="entry name" value="NAD(P)-BINDING ROSSMANN-FOLD SUPERFAMILY PROTEIN"/>
    <property type="match status" value="1"/>
</dbReference>
<comment type="similarity">
    <text evidence="1">Belongs to the short-chain dehydrogenases/reductases (SDR) family.</text>
</comment>
<dbReference type="Gene3D" id="3.40.50.720">
    <property type="entry name" value="NAD(P)-binding Rossmann-like Domain"/>
    <property type="match status" value="1"/>
</dbReference>
<evidence type="ECO:0000256" key="3">
    <source>
        <dbReference type="SAM" id="MobiDB-lite"/>
    </source>
</evidence>
<dbReference type="PANTHER" id="PTHR24320">
    <property type="entry name" value="RETINOL DEHYDROGENASE"/>
    <property type="match status" value="1"/>
</dbReference>
<feature type="region of interest" description="Disordered" evidence="3">
    <location>
        <begin position="1"/>
        <end position="27"/>
    </location>
</feature>
<keyword evidence="2" id="KW-0560">Oxidoreductase</keyword>
<dbReference type="RefSeq" id="WP_241057332.1">
    <property type="nucleotide sequence ID" value="NZ_JAKWJU010000002.1"/>
</dbReference>
<reference evidence="4" key="2">
    <citation type="journal article" date="2023" name="Int. J. Syst. Evol. Microbiol.">
        <title>Streptomyces marispadix sp. nov., isolated from marine beach sediment of the Northern Coast of Portugal.</title>
        <authorList>
            <person name="dos Santos J.D.N."/>
            <person name="Vitorino I.R."/>
            <person name="Kallscheuer N."/>
            <person name="Srivastava A."/>
            <person name="Krautwurst S."/>
            <person name="Marz M."/>
            <person name="Jogler C."/>
            <person name="Lobo Da Cunha A."/>
            <person name="Catita J."/>
            <person name="Goncalves H."/>
            <person name="Gonzalez I."/>
            <person name="Reyes F."/>
            <person name="Lage O.M."/>
        </authorList>
    </citation>
    <scope>NUCLEOTIDE SEQUENCE</scope>
    <source>
        <strain evidence="4">M600PL45_2</strain>
    </source>
</reference>
<gene>
    <name evidence="4" type="ORF">MMA15_02770</name>
</gene>
<feature type="compositionally biased region" description="Low complexity" evidence="3">
    <location>
        <begin position="1"/>
        <end position="18"/>
    </location>
</feature>
<dbReference type="SUPFAM" id="SSF51735">
    <property type="entry name" value="NAD(P)-binding Rossmann-fold domains"/>
    <property type="match status" value="1"/>
</dbReference>
<dbReference type="Proteomes" id="UP001166784">
    <property type="component" value="Unassembled WGS sequence"/>
</dbReference>
<evidence type="ECO:0000256" key="2">
    <source>
        <dbReference type="ARBA" id="ARBA00023002"/>
    </source>
</evidence>
<name>A0ABS9SSW2_9ACTN</name>
<evidence type="ECO:0000256" key="1">
    <source>
        <dbReference type="ARBA" id="ARBA00006484"/>
    </source>
</evidence>
<evidence type="ECO:0000313" key="5">
    <source>
        <dbReference type="Proteomes" id="UP001166784"/>
    </source>
</evidence>